<dbReference type="EMBL" id="CP011509">
    <property type="protein sequence ID" value="AKI98574.1"/>
    <property type="molecule type" value="Genomic_DNA"/>
</dbReference>
<evidence type="ECO:0000313" key="3">
    <source>
        <dbReference type="Proteomes" id="UP000035579"/>
    </source>
</evidence>
<dbReference type="Proteomes" id="UP000035579">
    <property type="component" value="Chromosome"/>
</dbReference>
<gene>
    <name evidence="1" type="ORF">AA314_00201</name>
    <name evidence="2" type="ORF">ATI61_12229</name>
</gene>
<evidence type="ECO:0000313" key="2">
    <source>
        <dbReference type="EMBL" id="REG20329.1"/>
    </source>
</evidence>
<evidence type="ECO:0000313" key="1">
    <source>
        <dbReference type="EMBL" id="AKI98574.1"/>
    </source>
</evidence>
<dbReference type="EMBL" id="QUMU01000022">
    <property type="protein sequence ID" value="REG20329.1"/>
    <property type="molecule type" value="Genomic_DNA"/>
</dbReference>
<dbReference type="Proteomes" id="UP000256345">
    <property type="component" value="Unassembled WGS sequence"/>
</dbReference>
<evidence type="ECO:0000313" key="4">
    <source>
        <dbReference type="Proteomes" id="UP000256345"/>
    </source>
</evidence>
<dbReference type="KEGG" id="age:AA314_00201"/>
<sequence>MLALTLAAVLAANPNPVEAWSRKACPPPKQTPDSNIEMKFSEQQRAECLKKAMNKALDKVIVPLKKSKPPAFKEWMSLQADYNRWMAEACAAVEEANWVDLASGERSMGTGYGFTESQCLQQQFAWRGFYADAWARKDWNGIQQALQGFSESARKARDTLQAYRSKAQATAARAPAHVEESDMPVRQLAQDDWKPYLERLERAASGPEALARRQCALHPSPAPDCAQRFTDSLLSQLDFSDALNNQESGN</sequence>
<dbReference type="AlphaFoldDB" id="A0AAC8TA44"/>
<dbReference type="RefSeq" id="WP_047853898.1">
    <property type="nucleotide sequence ID" value="NZ_CP011509.1"/>
</dbReference>
<name>A0AAC8TA44_9BACT</name>
<keyword evidence="4" id="KW-1185">Reference proteome</keyword>
<proteinExistence type="predicted"/>
<reference evidence="2 4" key="2">
    <citation type="submission" date="2018-08" db="EMBL/GenBank/DDBJ databases">
        <title>Genomic Encyclopedia of Archaeal and Bacterial Type Strains, Phase II (KMG-II): from individual species to whole genera.</title>
        <authorList>
            <person name="Goeker M."/>
        </authorList>
    </citation>
    <scope>NUCLEOTIDE SEQUENCE [LARGE SCALE GENOMIC DNA]</scope>
    <source>
        <strain evidence="2 4">DSM 2261</strain>
    </source>
</reference>
<organism evidence="1 3">
    <name type="scientific">Archangium gephyra</name>
    <dbReference type="NCBI Taxonomy" id="48"/>
    <lineage>
        <taxon>Bacteria</taxon>
        <taxon>Pseudomonadati</taxon>
        <taxon>Myxococcota</taxon>
        <taxon>Myxococcia</taxon>
        <taxon>Myxococcales</taxon>
        <taxon>Cystobacterineae</taxon>
        <taxon>Archangiaceae</taxon>
        <taxon>Archangium</taxon>
    </lineage>
</organism>
<protein>
    <submittedName>
        <fullName evidence="1">Uncharacterized protein</fullName>
    </submittedName>
</protein>
<accession>A0AAC8TA44</accession>
<reference evidence="1 3" key="1">
    <citation type="submission" date="2015-05" db="EMBL/GenBank/DDBJ databases">
        <title>Genome assembly of Archangium gephyra DSM 2261.</title>
        <authorList>
            <person name="Sharma G."/>
            <person name="Subramanian S."/>
        </authorList>
    </citation>
    <scope>NUCLEOTIDE SEQUENCE [LARGE SCALE GENOMIC DNA]</scope>
    <source>
        <strain evidence="1 3">DSM 2261</strain>
    </source>
</reference>